<keyword evidence="3" id="KW-1185">Reference proteome</keyword>
<reference evidence="2 3" key="2">
    <citation type="submission" date="2018-10" db="EMBL/GenBank/DDBJ databases">
        <authorList>
            <consortium name="Pathogen Informatics"/>
        </authorList>
    </citation>
    <scope>NUCLEOTIDE SEQUENCE [LARGE SCALE GENOMIC DNA]</scope>
</reference>
<name>A0A0R3U8B2_MESCO</name>
<organism evidence="4">
    <name type="scientific">Mesocestoides corti</name>
    <name type="common">Flatworm</name>
    <dbReference type="NCBI Taxonomy" id="53468"/>
    <lineage>
        <taxon>Eukaryota</taxon>
        <taxon>Metazoa</taxon>
        <taxon>Spiralia</taxon>
        <taxon>Lophotrochozoa</taxon>
        <taxon>Platyhelminthes</taxon>
        <taxon>Cestoda</taxon>
        <taxon>Eucestoda</taxon>
        <taxon>Cyclophyllidea</taxon>
        <taxon>Mesocestoididae</taxon>
        <taxon>Mesocestoides</taxon>
    </lineage>
</organism>
<gene>
    <name evidence="2" type="ORF">MCOS_LOCUS3108</name>
</gene>
<dbReference type="Proteomes" id="UP000267029">
    <property type="component" value="Unassembled WGS sequence"/>
</dbReference>
<evidence type="ECO:0000313" key="4">
    <source>
        <dbReference type="WBParaSite" id="MCOS_0000310701-mRNA-1"/>
    </source>
</evidence>
<protein>
    <submittedName>
        <fullName evidence="4">PAM2 domain-containing protein</fullName>
    </submittedName>
</protein>
<accession>A0A0R3U8B2</accession>
<dbReference type="OrthoDB" id="6230290at2759"/>
<reference evidence="4" key="1">
    <citation type="submission" date="2017-02" db="UniProtKB">
        <authorList>
            <consortium name="WormBaseParasite"/>
        </authorList>
    </citation>
    <scope>IDENTIFICATION</scope>
</reference>
<dbReference type="AlphaFoldDB" id="A0A0R3U8B2"/>
<evidence type="ECO:0000313" key="3">
    <source>
        <dbReference type="Proteomes" id="UP000267029"/>
    </source>
</evidence>
<evidence type="ECO:0000256" key="1">
    <source>
        <dbReference type="SAM" id="MobiDB-lite"/>
    </source>
</evidence>
<dbReference type="EMBL" id="UXSR01000629">
    <property type="protein sequence ID" value="VDD77105.1"/>
    <property type="molecule type" value="Genomic_DNA"/>
</dbReference>
<feature type="compositionally biased region" description="Polar residues" evidence="1">
    <location>
        <begin position="80"/>
        <end position="98"/>
    </location>
</feature>
<feature type="region of interest" description="Disordered" evidence="1">
    <location>
        <begin position="67"/>
        <end position="98"/>
    </location>
</feature>
<evidence type="ECO:0000313" key="2">
    <source>
        <dbReference type="EMBL" id="VDD77105.1"/>
    </source>
</evidence>
<sequence length="296" mass="32596">MFNANYSGYSGFHSKLNTVKRMNPSEFRDSSDSTFLKDLKELPPLHPSEVETVLRKKDAGLRNVSQKVEPIFPPPPDPSCTVTPRTSAPTLNKSCSSGTHRLRKGAQLFNQAEHANSKYSTPTTSGVTNFGPATRQGTLPVPSIHSEPYPYVDFQTKYDPSCYPSMSSGYDQFTLPRFPNDYGNFSPYARSPGYSAWASLGKYDQSVPNRISQNPITASMSGTSNYGSYLTTTAPGNPGGFTTNLPFNNSFQNENFIQNIQSYTSSVDSQQPAYGMNLSTYNYPQPSVPPNTTSYL</sequence>
<dbReference type="WBParaSite" id="MCOS_0000310701-mRNA-1">
    <property type="protein sequence ID" value="MCOS_0000310701-mRNA-1"/>
    <property type="gene ID" value="MCOS_0000310701"/>
</dbReference>
<proteinExistence type="predicted"/>